<dbReference type="EMBL" id="GBXM01042907">
    <property type="protein sequence ID" value="JAH65670.1"/>
    <property type="molecule type" value="Transcribed_RNA"/>
</dbReference>
<proteinExistence type="predicted"/>
<organism evidence="1">
    <name type="scientific">Anguilla anguilla</name>
    <name type="common">European freshwater eel</name>
    <name type="synonym">Muraena anguilla</name>
    <dbReference type="NCBI Taxonomy" id="7936"/>
    <lineage>
        <taxon>Eukaryota</taxon>
        <taxon>Metazoa</taxon>
        <taxon>Chordata</taxon>
        <taxon>Craniata</taxon>
        <taxon>Vertebrata</taxon>
        <taxon>Euteleostomi</taxon>
        <taxon>Actinopterygii</taxon>
        <taxon>Neopterygii</taxon>
        <taxon>Teleostei</taxon>
        <taxon>Anguilliformes</taxon>
        <taxon>Anguillidae</taxon>
        <taxon>Anguilla</taxon>
    </lineage>
</organism>
<protein>
    <submittedName>
        <fullName evidence="1">Uncharacterized protein</fullName>
    </submittedName>
</protein>
<reference evidence="1" key="1">
    <citation type="submission" date="2014-11" db="EMBL/GenBank/DDBJ databases">
        <authorList>
            <person name="Amaro Gonzalez C."/>
        </authorList>
    </citation>
    <scope>NUCLEOTIDE SEQUENCE</scope>
</reference>
<name>A0A0E9UK70_ANGAN</name>
<reference evidence="1" key="2">
    <citation type="journal article" date="2015" name="Fish Shellfish Immunol.">
        <title>Early steps in the European eel (Anguilla anguilla)-Vibrio vulnificus interaction in the gills: Role of the RtxA13 toxin.</title>
        <authorList>
            <person name="Callol A."/>
            <person name="Pajuelo D."/>
            <person name="Ebbesson L."/>
            <person name="Teles M."/>
            <person name="MacKenzie S."/>
            <person name="Amaro C."/>
        </authorList>
    </citation>
    <scope>NUCLEOTIDE SEQUENCE</scope>
</reference>
<evidence type="ECO:0000313" key="1">
    <source>
        <dbReference type="EMBL" id="JAH65670.1"/>
    </source>
</evidence>
<accession>A0A0E9UK70</accession>
<sequence>MVFRERHMWVAIIE</sequence>